<evidence type="ECO:0000256" key="4">
    <source>
        <dbReference type="ARBA" id="ARBA00023136"/>
    </source>
</evidence>
<dbReference type="Gene3D" id="1.20.1250.20">
    <property type="entry name" value="MFS general substrate transporter like domains"/>
    <property type="match status" value="1"/>
</dbReference>
<organism evidence="6 7">
    <name type="scientific">Littorina saxatilis</name>
    <dbReference type="NCBI Taxonomy" id="31220"/>
    <lineage>
        <taxon>Eukaryota</taxon>
        <taxon>Metazoa</taxon>
        <taxon>Spiralia</taxon>
        <taxon>Lophotrochozoa</taxon>
        <taxon>Mollusca</taxon>
        <taxon>Gastropoda</taxon>
        <taxon>Caenogastropoda</taxon>
        <taxon>Littorinimorpha</taxon>
        <taxon>Littorinoidea</taxon>
        <taxon>Littorinidae</taxon>
        <taxon>Littorina</taxon>
    </lineage>
</organism>
<reference evidence="6 7" key="1">
    <citation type="submission" date="2024-02" db="EMBL/GenBank/DDBJ databases">
        <title>Chromosome-scale genome assembly of the rough periwinkle Littorina saxatilis.</title>
        <authorList>
            <person name="De Jode A."/>
            <person name="Faria R."/>
            <person name="Formenti G."/>
            <person name="Sims Y."/>
            <person name="Smith T.P."/>
            <person name="Tracey A."/>
            <person name="Wood J.M.D."/>
            <person name="Zagrodzka Z.B."/>
            <person name="Johannesson K."/>
            <person name="Butlin R.K."/>
            <person name="Leder E.H."/>
        </authorList>
    </citation>
    <scope>NUCLEOTIDE SEQUENCE [LARGE SCALE GENOMIC DNA]</scope>
    <source>
        <strain evidence="6">Snail1</strain>
        <tissue evidence="6">Muscle</tissue>
    </source>
</reference>
<dbReference type="GO" id="GO:0022857">
    <property type="term" value="F:transmembrane transporter activity"/>
    <property type="evidence" value="ECO:0007669"/>
    <property type="project" value="InterPro"/>
</dbReference>
<proteinExistence type="predicted"/>
<gene>
    <name evidence="6" type="ORF">V1264_015849</name>
</gene>
<evidence type="ECO:0000313" key="6">
    <source>
        <dbReference type="EMBL" id="KAK7108047.1"/>
    </source>
</evidence>
<dbReference type="SUPFAM" id="SSF103473">
    <property type="entry name" value="MFS general substrate transporter"/>
    <property type="match status" value="1"/>
</dbReference>
<dbReference type="InterPro" id="IPR036259">
    <property type="entry name" value="MFS_trans_sf"/>
</dbReference>
<dbReference type="AlphaFoldDB" id="A0AAN9GGY1"/>
<dbReference type="Proteomes" id="UP001374579">
    <property type="component" value="Unassembled WGS sequence"/>
</dbReference>
<keyword evidence="7" id="KW-1185">Reference proteome</keyword>
<accession>A0AAN9GGY1</accession>
<keyword evidence="4 5" id="KW-0472">Membrane</keyword>
<evidence type="ECO:0000256" key="3">
    <source>
        <dbReference type="ARBA" id="ARBA00022989"/>
    </source>
</evidence>
<dbReference type="InterPro" id="IPR005828">
    <property type="entry name" value="MFS_sugar_transport-like"/>
</dbReference>
<comment type="caution">
    <text evidence="6">The sequence shown here is derived from an EMBL/GenBank/DDBJ whole genome shotgun (WGS) entry which is preliminary data.</text>
</comment>
<evidence type="ECO:0000256" key="2">
    <source>
        <dbReference type="ARBA" id="ARBA00022692"/>
    </source>
</evidence>
<keyword evidence="3 5" id="KW-1133">Transmembrane helix</keyword>
<sequence>MLGAAWQIVWLVGPFILAGLSYVLRDWRHLQLAGSLPPVIFLVYWWIVPESPRWLVSKGRVDEAMVTLSKVARVNGNSLPTSLADKLKGGNTQNQQDGAISPLVIFKYPVFFVRFLVISFNWSVLACGGDNGGKLGCIVVDAM</sequence>
<evidence type="ECO:0000256" key="5">
    <source>
        <dbReference type="SAM" id="Phobius"/>
    </source>
</evidence>
<protein>
    <submittedName>
        <fullName evidence="6">Uncharacterized protein</fullName>
    </submittedName>
</protein>
<dbReference type="EMBL" id="JBAMIC010000004">
    <property type="protein sequence ID" value="KAK7108047.1"/>
    <property type="molecule type" value="Genomic_DNA"/>
</dbReference>
<evidence type="ECO:0000256" key="1">
    <source>
        <dbReference type="ARBA" id="ARBA00004141"/>
    </source>
</evidence>
<feature type="transmembrane region" description="Helical" evidence="5">
    <location>
        <begin position="6"/>
        <end position="23"/>
    </location>
</feature>
<evidence type="ECO:0000313" key="7">
    <source>
        <dbReference type="Proteomes" id="UP001374579"/>
    </source>
</evidence>
<comment type="subcellular location">
    <subcellularLocation>
        <location evidence="1">Membrane</location>
        <topology evidence="1">Multi-pass membrane protein</topology>
    </subcellularLocation>
</comment>
<dbReference type="PANTHER" id="PTHR24064">
    <property type="entry name" value="SOLUTE CARRIER FAMILY 22 MEMBER"/>
    <property type="match status" value="1"/>
</dbReference>
<keyword evidence="2 5" id="KW-0812">Transmembrane</keyword>
<dbReference type="GO" id="GO:0016020">
    <property type="term" value="C:membrane"/>
    <property type="evidence" value="ECO:0007669"/>
    <property type="project" value="UniProtKB-SubCell"/>
</dbReference>
<feature type="transmembrane region" description="Helical" evidence="5">
    <location>
        <begin position="30"/>
        <end position="48"/>
    </location>
</feature>
<name>A0AAN9GGY1_9CAEN</name>
<dbReference type="Pfam" id="PF00083">
    <property type="entry name" value="Sugar_tr"/>
    <property type="match status" value="1"/>
</dbReference>